<feature type="region of interest" description="Disordered" evidence="1">
    <location>
        <begin position="144"/>
        <end position="169"/>
    </location>
</feature>
<feature type="compositionally biased region" description="Low complexity" evidence="1">
    <location>
        <begin position="342"/>
        <end position="353"/>
    </location>
</feature>
<evidence type="ECO:0008006" key="4">
    <source>
        <dbReference type="Google" id="ProtNLM"/>
    </source>
</evidence>
<feature type="region of interest" description="Disordered" evidence="1">
    <location>
        <begin position="188"/>
        <end position="218"/>
    </location>
</feature>
<feature type="region of interest" description="Disordered" evidence="1">
    <location>
        <begin position="342"/>
        <end position="375"/>
    </location>
</feature>
<keyword evidence="3" id="KW-1185">Reference proteome</keyword>
<feature type="region of interest" description="Disordered" evidence="1">
    <location>
        <begin position="19"/>
        <end position="123"/>
    </location>
</feature>
<feature type="compositionally biased region" description="Polar residues" evidence="1">
    <location>
        <begin position="79"/>
        <end position="93"/>
    </location>
</feature>
<sequence>MGGEKVKVDDAEVIRRFLSQMGTSSSSSNHLNVPSVSTPSGSPSEQCNGTIASNSPKTSGLADIGVRPIDIPLPKKSSHYSTPSRNSPASPLTSPHAHGTMAPYNTPKTNPVSPFIGPAQTHDEDVGEALVDFVRTMDGKPLSESMWAPKSGNYQQSLRGGARAPSRNLTPTKVVDIDQAINDSFARMSSQAADSDDKVGHDSTSERKASASSPNGIKGQTTTALCVTHEMEADLLPMSAHGSVKAPHAAAKYYALANDEEDTDYLLAASPKNKADCQAPAPTKPNEKETVTVAKAVTGIAPHLRGGNDPQSFTSKAKNLVSQVFTATPKVSHPDAFWTTLPSPLTSHPTSSSDKGPGAEPADIATPSHAPSPVQDGLLSTLRALELSGSLEPGEQTLLTELTTRVLMRSVSEHTITASAAERWTPPARKTATRTKEKVMVANKPSLPSDFLSKWGTKPKDISRTRSNVSPQPQEATPFLCSEEIAPPGTPCSDLDIGQEFSKSTAAPLVASKAAQAKPDEDLEDREHKTYFNAWPGLEKRDRPAAQIRKVIIKNLPANATPSFVASLVYFGPLEEIHMREGSAAVRFLDAADCSIFYEDAANGIVYGKDVQGREQVVFVELAKDVDVIGGLLRGWIDMGVTRCVRAVGVDEVWGMDALRKLGENKGRRVEGIVDGKTAGGGSMHLTNPIRHVKMYSPVR</sequence>
<feature type="compositionally biased region" description="Basic and acidic residues" evidence="1">
    <location>
        <begin position="195"/>
        <end position="209"/>
    </location>
</feature>
<evidence type="ECO:0000256" key="1">
    <source>
        <dbReference type="SAM" id="MobiDB-lite"/>
    </source>
</evidence>
<accession>A0ABR4AMP5</accession>
<dbReference type="Proteomes" id="UP001590950">
    <property type="component" value="Unassembled WGS sequence"/>
</dbReference>
<organism evidence="2 3">
    <name type="scientific">Stereocaulon virgatum</name>
    <dbReference type="NCBI Taxonomy" id="373712"/>
    <lineage>
        <taxon>Eukaryota</taxon>
        <taxon>Fungi</taxon>
        <taxon>Dikarya</taxon>
        <taxon>Ascomycota</taxon>
        <taxon>Pezizomycotina</taxon>
        <taxon>Lecanoromycetes</taxon>
        <taxon>OSLEUM clade</taxon>
        <taxon>Lecanoromycetidae</taxon>
        <taxon>Lecanorales</taxon>
        <taxon>Lecanorineae</taxon>
        <taxon>Stereocaulaceae</taxon>
        <taxon>Stereocaulon</taxon>
    </lineage>
</organism>
<reference evidence="2 3" key="1">
    <citation type="submission" date="2024-09" db="EMBL/GenBank/DDBJ databases">
        <title>Rethinking Asexuality: The Enigmatic Case of Functional Sexual Genes in Lepraria (Stereocaulaceae).</title>
        <authorList>
            <person name="Doellman M."/>
            <person name="Sun Y."/>
            <person name="Barcenas-Pena A."/>
            <person name="Lumbsch H.T."/>
            <person name="Grewe F."/>
        </authorList>
    </citation>
    <scope>NUCLEOTIDE SEQUENCE [LARGE SCALE GENOMIC DNA]</scope>
    <source>
        <strain evidence="2 3">Mercado 3170</strain>
    </source>
</reference>
<evidence type="ECO:0000313" key="3">
    <source>
        <dbReference type="Proteomes" id="UP001590950"/>
    </source>
</evidence>
<gene>
    <name evidence="2" type="ORF">N7G274_001041</name>
</gene>
<dbReference type="EMBL" id="JBEFKJ010000003">
    <property type="protein sequence ID" value="KAL2047023.1"/>
    <property type="molecule type" value="Genomic_DNA"/>
</dbReference>
<feature type="compositionally biased region" description="Low complexity" evidence="1">
    <location>
        <begin position="24"/>
        <end position="44"/>
    </location>
</feature>
<comment type="caution">
    <text evidence="2">The sequence shown here is derived from an EMBL/GenBank/DDBJ whole genome shotgun (WGS) entry which is preliminary data.</text>
</comment>
<proteinExistence type="predicted"/>
<feature type="compositionally biased region" description="Polar residues" evidence="1">
    <location>
        <begin position="45"/>
        <end position="58"/>
    </location>
</feature>
<protein>
    <recommendedName>
        <fullName evidence="4">RRM domain-containing protein</fullName>
    </recommendedName>
</protein>
<evidence type="ECO:0000313" key="2">
    <source>
        <dbReference type="EMBL" id="KAL2047023.1"/>
    </source>
</evidence>
<name>A0ABR4AMP5_9LECA</name>